<sequence length="220" mass="25842">MIHAKKDVVFEKLFSTFHKRLLAFSFDKVYWQAPGKLHTGPCIYVCNHSSWWDGLIYYKLTKTVIQQDLYIMMHEQGLKQFPYFKKLGAFSIDRSSPKGIVKTMRYAEMLLKKGKSVWIFPQGDEYHLEKRPLQFQPGTLYLQEKLPEIPIIPVCFYYSFAHKRKPEVWIKSGNPLFSTELHGDTRMEKTLSLEKICTDALDVVKNQVISEETKHFVNLL</sequence>
<dbReference type="GO" id="GO:0005886">
    <property type="term" value="C:plasma membrane"/>
    <property type="evidence" value="ECO:0007669"/>
    <property type="project" value="TreeGrafter"/>
</dbReference>
<organism evidence="4 5">
    <name type="scientific">Niallia taxi</name>
    <dbReference type="NCBI Taxonomy" id="2499688"/>
    <lineage>
        <taxon>Bacteria</taxon>
        <taxon>Bacillati</taxon>
        <taxon>Bacillota</taxon>
        <taxon>Bacilli</taxon>
        <taxon>Bacillales</taxon>
        <taxon>Bacillaceae</taxon>
        <taxon>Niallia</taxon>
    </lineage>
</organism>
<keyword evidence="5" id="KW-1185">Reference proteome</keyword>
<dbReference type="AlphaFoldDB" id="A0A437K906"/>
<dbReference type="GO" id="GO:0006654">
    <property type="term" value="P:phosphatidic acid biosynthetic process"/>
    <property type="evidence" value="ECO:0007669"/>
    <property type="project" value="TreeGrafter"/>
</dbReference>
<protein>
    <submittedName>
        <fullName evidence="4">Acyl-phosphate glycerol 3-phosphate acyltransferase</fullName>
    </submittedName>
</protein>
<reference evidence="4 5" key="1">
    <citation type="submission" date="2019-01" db="EMBL/GenBank/DDBJ databases">
        <title>Bacillus sp. M5HDSG1-1, whole genome shotgun sequence.</title>
        <authorList>
            <person name="Tuo L."/>
        </authorList>
    </citation>
    <scope>NUCLEOTIDE SEQUENCE [LARGE SCALE GENOMIC DNA]</scope>
    <source>
        <strain evidence="4 5">M5HDSG1-1</strain>
    </source>
</reference>
<keyword evidence="2 4" id="KW-0012">Acyltransferase</keyword>
<dbReference type="InterPro" id="IPR002123">
    <property type="entry name" value="Plipid/glycerol_acylTrfase"/>
</dbReference>
<evidence type="ECO:0000256" key="2">
    <source>
        <dbReference type="ARBA" id="ARBA00023315"/>
    </source>
</evidence>
<evidence type="ECO:0000256" key="1">
    <source>
        <dbReference type="ARBA" id="ARBA00022679"/>
    </source>
</evidence>
<feature type="domain" description="Phospholipid/glycerol acyltransferase" evidence="3">
    <location>
        <begin position="42"/>
        <end position="159"/>
    </location>
</feature>
<accession>A0A437K906</accession>
<dbReference type="SMART" id="SM00563">
    <property type="entry name" value="PlsC"/>
    <property type="match status" value="1"/>
</dbReference>
<evidence type="ECO:0000313" key="5">
    <source>
        <dbReference type="Proteomes" id="UP000288024"/>
    </source>
</evidence>
<dbReference type="RefSeq" id="WP_127739274.1">
    <property type="nucleotide sequence ID" value="NZ_RZTZ01000006.1"/>
</dbReference>
<dbReference type="Proteomes" id="UP000288024">
    <property type="component" value="Unassembled WGS sequence"/>
</dbReference>
<evidence type="ECO:0000313" key="4">
    <source>
        <dbReference type="EMBL" id="RVT60802.1"/>
    </source>
</evidence>
<dbReference type="CDD" id="cd06551">
    <property type="entry name" value="LPLAT"/>
    <property type="match status" value="1"/>
</dbReference>
<dbReference type="GO" id="GO:0003841">
    <property type="term" value="F:1-acylglycerol-3-phosphate O-acyltransferase activity"/>
    <property type="evidence" value="ECO:0007669"/>
    <property type="project" value="TreeGrafter"/>
</dbReference>
<dbReference type="Pfam" id="PF01553">
    <property type="entry name" value="Acyltransferase"/>
    <property type="match status" value="1"/>
</dbReference>
<comment type="caution">
    <text evidence="4">The sequence shown here is derived from an EMBL/GenBank/DDBJ whole genome shotgun (WGS) entry which is preliminary data.</text>
</comment>
<dbReference type="EMBL" id="RZTZ01000006">
    <property type="protein sequence ID" value="RVT60802.1"/>
    <property type="molecule type" value="Genomic_DNA"/>
</dbReference>
<dbReference type="PANTHER" id="PTHR10434:SF11">
    <property type="entry name" value="1-ACYL-SN-GLYCEROL-3-PHOSPHATE ACYLTRANSFERASE"/>
    <property type="match status" value="1"/>
</dbReference>
<dbReference type="SUPFAM" id="SSF69593">
    <property type="entry name" value="Glycerol-3-phosphate (1)-acyltransferase"/>
    <property type="match status" value="1"/>
</dbReference>
<dbReference type="PANTHER" id="PTHR10434">
    <property type="entry name" value="1-ACYL-SN-GLYCEROL-3-PHOSPHATE ACYLTRANSFERASE"/>
    <property type="match status" value="1"/>
</dbReference>
<name>A0A437K906_9BACI</name>
<proteinExistence type="predicted"/>
<evidence type="ECO:0000259" key="3">
    <source>
        <dbReference type="SMART" id="SM00563"/>
    </source>
</evidence>
<keyword evidence="1 4" id="KW-0808">Transferase</keyword>
<gene>
    <name evidence="4" type="ORF">EM808_16295</name>
</gene>